<feature type="domain" description="BPTI/Kunitz inhibitor" evidence="7">
    <location>
        <begin position="1904"/>
        <end position="1958"/>
    </location>
</feature>
<keyword evidence="10" id="KW-1185">Reference proteome</keyword>
<dbReference type="Pfam" id="PF03160">
    <property type="entry name" value="Calx-beta"/>
    <property type="match status" value="5"/>
</dbReference>
<dbReference type="FunFam" id="4.10.410.10:FF:000005">
    <property type="entry name" value="Pancreatic trypsin inhibitor"/>
    <property type="match status" value="7"/>
</dbReference>
<feature type="domain" description="WAP" evidence="8">
    <location>
        <begin position="2614"/>
        <end position="2661"/>
    </location>
</feature>
<dbReference type="PROSITE" id="PS50279">
    <property type="entry name" value="BPTI_KUNITZ_2"/>
    <property type="match status" value="31"/>
</dbReference>
<dbReference type="InterPro" id="IPR000742">
    <property type="entry name" value="EGF"/>
</dbReference>
<dbReference type="SMART" id="SM00181">
    <property type="entry name" value="EGF"/>
    <property type="match status" value="4"/>
</dbReference>
<dbReference type="Pfam" id="PF00095">
    <property type="entry name" value="WAP"/>
    <property type="match status" value="2"/>
</dbReference>
<feature type="domain" description="BPTI/Kunitz inhibitor" evidence="7">
    <location>
        <begin position="1854"/>
        <end position="1904"/>
    </location>
</feature>
<dbReference type="CDD" id="cd00109">
    <property type="entry name" value="Kunitz-type"/>
    <property type="match status" value="26"/>
</dbReference>
<dbReference type="SUPFAM" id="SSF57362">
    <property type="entry name" value="BPTI-like"/>
    <property type="match status" value="31"/>
</dbReference>
<dbReference type="GO" id="GO:0004867">
    <property type="term" value="F:serine-type endopeptidase inhibitor activity"/>
    <property type="evidence" value="ECO:0007669"/>
    <property type="project" value="UniProtKB-KW"/>
</dbReference>
<dbReference type="GO" id="GO:0016020">
    <property type="term" value="C:membrane"/>
    <property type="evidence" value="ECO:0007669"/>
    <property type="project" value="InterPro"/>
</dbReference>
<keyword evidence="5" id="KW-0245">EGF-like domain</keyword>
<evidence type="ECO:0000313" key="10">
    <source>
        <dbReference type="Proteomes" id="UP001152320"/>
    </source>
</evidence>
<evidence type="ECO:0000256" key="2">
    <source>
        <dbReference type="ARBA" id="ARBA00022737"/>
    </source>
</evidence>
<dbReference type="InterPro" id="IPR038081">
    <property type="entry name" value="CalX-like_sf"/>
</dbReference>
<evidence type="ECO:0000259" key="8">
    <source>
        <dbReference type="PROSITE" id="PS51390"/>
    </source>
</evidence>
<protein>
    <submittedName>
        <fullName evidence="9">Papilin</fullName>
    </submittedName>
</protein>
<feature type="domain" description="EGF-like" evidence="6">
    <location>
        <begin position="930"/>
        <end position="966"/>
    </location>
</feature>
<feature type="domain" description="BPTI/Kunitz inhibitor" evidence="7">
    <location>
        <begin position="1576"/>
        <end position="1626"/>
    </location>
</feature>
<dbReference type="Proteomes" id="UP001152320">
    <property type="component" value="Chromosome 9"/>
</dbReference>
<dbReference type="InterPro" id="IPR003644">
    <property type="entry name" value="Calx_beta"/>
</dbReference>
<dbReference type="PRINTS" id="PR00759">
    <property type="entry name" value="BASICPTASE"/>
</dbReference>
<dbReference type="SMART" id="SM00131">
    <property type="entry name" value="KU"/>
    <property type="match status" value="31"/>
</dbReference>
<feature type="domain" description="BPTI/Kunitz inhibitor" evidence="7">
    <location>
        <begin position="1242"/>
        <end position="1292"/>
    </location>
</feature>
<feature type="domain" description="BPTI/Kunitz inhibitor" evidence="7">
    <location>
        <begin position="1352"/>
        <end position="1402"/>
    </location>
</feature>
<dbReference type="InterPro" id="IPR020901">
    <property type="entry name" value="Prtase_inh_Kunz-CS"/>
</dbReference>
<evidence type="ECO:0000256" key="1">
    <source>
        <dbReference type="ARBA" id="ARBA00022729"/>
    </source>
</evidence>
<feature type="domain" description="BPTI/Kunitz inhibitor" evidence="7">
    <location>
        <begin position="1686"/>
        <end position="1736"/>
    </location>
</feature>
<feature type="domain" description="BPTI/Kunitz inhibitor" evidence="7">
    <location>
        <begin position="1631"/>
        <end position="1681"/>
    </location>
</feature>
<comment type="caution">
    <text evidence="5">Lacks conserved residue(s) required for the propagation of feature annotation.</text>
</comment>
<feature type="domain" description="BPTI/Kunitz inhibitor" evidence="7">
    <location>
        <begin position="357"/>
        <end position="407"/>
    </location>
</feature>
<evidence type="ECO:0000256" key="3">
    <source>
        <dbReference type="ARBA" id="ARBA00022837"/>
    </source>
</evidence>
<dbReference type="SUPFAM" id="SSF57256">
    <property type="entry name" value="Elafin-like"/>
    <property type="match status" value="1"/>
</dbReference>
<feature type="disulfide bond" evidence="5">
    <location>
        <begin position="934"/>
        <end position="944"/>
    </location>
</feature>
<feature type="domain" description="BPTI/Kunitz inhibitor" evidence="7">
    <location>
        <begin position="242"/>
        <end position="292"/>
    </location>
</feature>
<organism evidence="9 10">
    <name type="scientific">Holothuria leucospilota</name>
    <name type="common">Black long sea cucumber</name>
    <name type="synonym">Mertensiothuria leucospilota</name>
    <dbReference type="NCBI Taxonomy" id="206669"/>
    <lineage>
        <taxon>Eukaryota</taxon>
        <taxon>Metazoa</taxon>
        <taxon>Echinodermata</taxon>
        <taxon>Eleutherozoa</taxon>
        <taxon>Echinozoa</taxon>
        <taxon>Holothuroidea</taxon>
        <taxon>Aspidochirotacea</taxon>
        <taxon>Aspidochirotida</taxon>
        <taxon>Holothuriidae</taxon>
        <taxon>Holothuria</taxon>
    </lineage>
</organism>
<dbReference type="PANTHER" id="PTHR10083">
    <property type="entry name" value="KUNITZ-TYPE PROTEASE INHIBITOR-RELATED"/>
    <property type="match status" value="1"/>
</dbReference>
<feature type="domain" description="BPTI/Kunitz inhibitor" evidence="7">
    <location>
        <begin position="1407"/>
        <end position="1457"/>
    </location>
</feature>
<dbReference type="PROSITE" id="PS50026">
    <property type="entry name" value="EGF_3"/>
    <property type="match status" value="1"/>
</dbReference>
<dbReference type="SMART" id="SM00217">
    <property type="entry name" value="WAP"/>
    <property type="match status" value="2"/>
</dbReference>
<feature type="domain" description="BPTI/Kunitz inhibitor" evidence="7">
    <location>
        <begin position="2347"/>
        <end position="2397"/>
    </location>
</feature>
<dbReference type="GO" id="GO:0005615">
    <property type="term" value="C:extracellular space"/>
    <property type="evidence" value="ECO:0007669"/>
    <property type="project" value="TreeGrafter"/>
</dbReference>
<feature type="domain" description="BPTI/Kunitz inhibitor" evidence="7">
    <location>
        <begin position="2513"/>
        <end position="2563"/>
    </location>
</feature>
<dbReference type="Gene3D" id="4.10.410.10">
    <property type="entry name" value="Pancreatic trypsin inhibitor Kunitz domain"/>
    <property type="match status" value="31"/>
</dbReference>
<feature type="domain" description="BPTI/Kunitz inhibitor" evidence="7">
    <location>
        <begin position="2237"/>
        <end position="2287"/>
    </location>
</feature>
<feature type="domain" description="BPTI/Kunitz inhibitor" evidence="7">
    <location>
        <begin position="415"/>
        <end position="465"/>
    </location>
</feature>
<feature type="domain" description="BPTI/Kunitz inhibitor" evidence="7">
    <location>
        <begin position="1796"/>
        <end position="1846"/>
    </location>
</feature>
<feature type="domain" description="BPTI/Kunitz inhibitor" evidence="7">
    <location>
        <begin position="2018"/>
        <end position="2068"/>
    </location>
</feature>
<feature type="domain" description="BPTI/Kunitz inhibitor" evidence="7">
    <location>
        <begin position="2073"/>
        <end position="2123"/>
    </location>
</feature>
<proteinExistence type="predicted"/>
<dbReference type="SUPFAM" id="SSF141072">
    <property type="entry name" value="CalX-like"/>
    <property type="match status" value="5"/>
</dbReference>
<evidence type="ECO:0000256" key="5">
    <source>
        <dbReference type="PROSITE-ProRule" id="PRU00076"/>
    </source>
</evidence>
<feature type="domain" description="BPTI/Kunitz inhibitor" evidence="7">
    <location>
        <begin position="1462"/>
        <end position="1512"/>
    </location>
</feature>
<feature type="domain" description="BPTI/Kunitz inhibitor" evidence="7">
    <location>
        <begin position="1297"/>
        <end position="1347"/>
    </location>
</feature>
<feature type="domain" description="BPTI/Kunitz inhibitor" evidence="7">
    <location>
        <begin position="1963"/>
        <end position="2013"/>
    </location>
</feature>
<gene>
    <name evidence="9" type="ORF">HOLleu_19991</name>
</gene>
<comment type="caution">
    <text evidence="9">The sequence shown here is derived from an EMBL/GenBank/DDBJ whole genome shotgun (WGS) entry which is preliminary data.</text>
</comment>
<dbReference type="InterPro" id="IPR008197">
    <property type="entry name" value="WAP_dom"/>
</dbReference>
<dbReference type="InterPro" id="IPR050098">
    <property type="entry name" value="TFPI/VKTCI-like"/>
</dbReference>
<feature type="domain" description="BPTI/Kunitz inhibitor" evidence="7">
    <location>
        <begin position="2292"/>
        <end position="2342"/>
    </location>
</feature>
<feature type="domain" description="BPTI/Kunitz inhibitor" evidence="7">
    <location>
        <begin position="472"/>
        <end position="522"/>
    </location>
</feature>
<keyword evidence="3" id="KW-0106">Calcium</keyword>
<sequence>MRRNELLTPSAPLTSSSVQGAVQLPVQYRLRLSGFKSKKTHFTHSPIRELPLEGNSLAQIRHSKESIKFDFTWYLLQNSAGATLCSISTTASGTCYTYYQCSIDSTQAGQSVLWSKGRKRTPASVCLLPIEVGPCDSIIESWGFDIVAGECVQFNYGGCDGNGNRFFTRAACELRCLGQSPQDLCPDGNPSCTVDPCTTAICPASPAALCTSDLCDVNRQCLAIFVDTFGTPVNCDVVVNPCNEPILRGPCFHLLFNWGYNPSTNQCEMFIYSGCLGNQNNFISYAACAEQCIGVTDVDVCAQSIAVGPCTDFYPSWGFSSQTGECELFSYSGCGGNGNNFRTRAECMSTCEVVDVCTLPIDPGPCVDEIERFAFNSVTGQCEQFFFGGCMGNANNFGTLLECAQRCDAGAVPICDQPISPGLCVDLFSSWGFNSVTGQCEFFLATPCPGSENIFQSFEECAQQCNAPTDRCQQPIQVGDCTDSILRWGYNSATQQCQIFFYSGCSGNANSFDTREECELTCDIIANPCSPNPCNDGICSIVNNAASCNCEATFSFGQFCNMPIEIEFQNIASLTIPEGNEGTKNICLDPQIPSRSVDIPFFLSASPANTDLTFPTSSSIPMGQTCTSIQFSAVTDGILEGTETFQISLSSNILNGVNVDTNLDQFTIIITGANPCSPNPCNGGICSIVNNAASCNCEATFSFGQFCDMPILSASPANTDLSFPMSSSIPMGQTCTSIQFSAVTDGILEGTETFQISLSSNILNGVNVDTTLNQFTIIITGVTANPCSPNPCNGGICSVINNAASCNCEATFSFGQFCNMPIEIEFQNIASLTIAEGNEATKNICLDPQIPSRSVDIPFFLSASPANTDLTFPTSSSIPLGQTCTPIQFSAVTDGLLEGTETFQISLSSNILNGVNVDTNLNQFTIIITDANPCSPNPCNGGICSVINSAASCNCEATFSFGPFCNMPIEIEFQNIASFTIAEGSEGTKNICLDPQIPSRSVDIPFFLSANPANTDLTFPMSSSIPMGQTCTSIQFSAVTDGILEGTETFQISLSSNILNGVNVDTSLNQFAINVIDVEINIEFEDITVLRIAEGSSLMRNICLDPPTARNVITVFSLSASPTNVDLTFPTTSVIAGDQTCTSVLFSAVADEILEGTETFQISLTSTNVNVDANRDQFTIVVTDADVCAQPVIACTGTETGFSYDPASGLCVPITIGPGCTANGNFFATQSSCQERCLVPVCSQAIVTGPCFASLERFGYNSEIGQCQQFSYSGCGGTANRFDSLADCEQTCEAEACAQPIIPGPCFEVQTRFGFNSDTAACEPFPYSGCLSSENLFLSFADCQNQCTAPICSQAIDPGPCLLSLPRFGFNVETSQCEPFTYSGCGGTGNRFRTLADCQQRCEDDTCALPIDPGPCLDFIPRFGFNTLTGQCEGFNYGGCLGNENIFDTSAACLSRCIVNVCSLPLERGPCTATSQVWGFNSIDGVCQTFTYGGCLGNANRFAEQADCQARCEANICSQPQDPGPCSASLQSFSYNSVTNACDQFNYGGCLGGGNRFDTLAQCQQSCVVDDIGEVCSKIVDPGSCSDGLERFFYSPVIGGCQTFIYGGCAGNTNNFMSGDACNRRCVIPVCSQVTDAGICTTQLSRFSFNAATGQCQPFSYSGCGGNANRFNTLQECEEYCEVDICAQPVDPGPCSVPQLRFTFNSASGDCETFTYNGCLGSANRFDTFGACQDRCQADLCSFPLDIGPCNNFLQLFGFNTNTGVCEPFTYGGCLGNPNRFSSIVACQARCEVSVCLQEEDPGPCTASIPSFSFNSDAGTCGPFTYGGCLGGGNRFDSLTLCQATCEVPTGDPCSQVIDDGLCFDDIERFAYNVQTLSCQPFRYTGCGGNSNNFLTESACNQRCVDDVCAQPMAQCAGSLTRWSYNPATGTCVASFTGDCSSQTGNFFETEAQCQQRCQVPVCSQAIDSGPCTGQFTRFAFNRNTGSCQTLIYTGCGGTANNFISLQDCQQHCEVDVCSRPQETGPCSAGLSRVAFDDASGQCVSLTYGGCLGSSNRFTNVAECQQRCLVDVCTLPMAVGSCGQAVTMWWFNQALGVCEPFTYTGCEGNANRFTSQAACMQRCVDDICSQPFDAGSCQAAVQRFRFNSQTGQCMSFTYSGCFGSANNFASTAACQDRCIDDVCAQPMAQCAGSLTRWSYNPATGSCEASLTGDCRPETGNFFETEAQCQQRCENPICSQAVDPGPCSGQFTRFAFNSNTGSCQTLIYTGCGGTANNFISLQDCQQHCEVDVCGRPQETGPCSAGLSRVAYDDASSQCVSFTYGGCLGSSNRFTNVAECQQRCQVDVCTLPVAAGSCGQAVTMWWFNQASGVCEQFIYTGCEGNANRFSSQTACRQRCIDEVCTQPLDAGVCQAAVQRFRFNSQTGQCVSFTYSGCFGSANNFASSAACSARCNVPLCSLAPEQGPCTGSDLFFGYNPASGSCEQFTYGGCVGNPNRFASLALCLARCEVTNICNEVVDAGPCTAFSTQFFFNPDTSQCEMFQYGGCLGGSNRFEIQSTCQTTCEVGFAASCPLPIQDGVCNFLFCLEDSNCPTGELCCLNGCFIGMQCMEGVFVNVKAGSCPAIPAQDPAICTRLCEQDNDCPLLTKCCYTGCGTACMDPV</sequence>
<dbReference type="PROSITE" id="PS51390">
    <property type="entry name" value="WAP"/>
    <property type="match status" value="1"/>
</dbReference>
<name>A0A9Q1H834_HOLLE</name>
<feature type="domain" description="BPTI/Kunitz inhibitor" evidence="7">
    <location>
        <begin position="2128"/>
        <end position="2178"/>
    </location>
</feature>
<dbReference type="OrthoDB" id="5950222at2759"/>
<feature type="domain" description="BPTI/Kunitz inhibitor" evidence="7">
    <location>
        <begin position="301"/>
        <end position="351"/>
    </location>
</feature>
<feature type="domain" description="BPTI/Kunitz inhibitor" evidence="7">
    <location>
        <begin position="2178"/>
        <end position="2232"/>
    </location>
</feature>
<dbReference type="Gene3D" id="4.10.75.10">
    <property type="entry name" value="Elafin-like"/>
    <property type="match status" value="1"/>
</dbReference>
<keyword evidence="2" id="KW-0677">Repeat</keyword>
<feature type="domain" description="BPTI/Kunitz inhibitor" evidence="7">
    <location>
        <begin position="1517"/>
        <end position="1567"/>
    </location>
</feature>
<evidence type="ECO:0000259" key="6">
    <source>
        <dbReference type="PROSITE" id="PS50026"/>
    </source>
</evidence>
<evidence type="ECO:0000256" key="4">
    <source>
        <dbReference type="ARBA" id="ARBA00023157"/>
    </source>
</evidence>
<dbReference type="Pfam" id="PF00014">
    <property type="entry name" value="Kunitz_BPTI"/>
    <property type="match status" value="31"/>
</dbReference>
<dbReference type="GO" id="GO:0007154">
    <property type="term" value="P:cell communication"/>
    <property type="evidence" value="ECO:0007669"/>
    <property type="project" value="InterPro"/>
</dbReference>
<dbReference type="EMBL" id="JAIZAY010000009">
    <property type="protein sequence ID" value="KAJ8036118.1"/>
    <property type="molecule type" value="Genomic_DNA"/>
</dbReference>
<dbReference type="InterPro" id="IPR036645">
    <property type="entry name" value="Elafin-like_sf"/>
</dbReference>
<dbReference type="CDD" id="cd00199">
    <property type="entry name" value="WAP"/>
    <property type="match status" value="1"/>
</dbReference>
<dbReference type="InterPro" id="IPR036880">
    <property type="entry name" value="Kunitz_BPTI_sf"/>
</dbReference>
<keyword evidence="1" id="KW-0732">Signal</keyword>
<feature type="domain" description="BPTI/Kunitz inhibitor" evidence="7">
    <location>
        <begin position="1741"/>
        <end position="1791"/>
    </location>
</feature>
<dbReference type="InterPro" id="IPR002223">
    <property type="entry name" value="Kunitz_BPTI"/>
</dbReference>
<feature type="domain" description="BPTI/Kunitz inhibitor" evidence="7">
    <location>
        <begin position="2402"/>
        <end position="2452"/>
    </location>
</feature>
<dbReference type="PANTHER" id="PTHR10083:SF374">
    <property type="entry name" value="BPTI_KUNITZ INHIBITOR DOMAIN-CONTAINING PROTEIN"/>
    <property type="match status" value="1"/>
</dbReference>
<keyword evidence="4 5" id="KW-1015">Disulfide bond</keyword>
<reference evidence="9" key="1">
    <citation type="submission" date="2021-10" db="EMBL/GenBank/DDBJ databases">
        <title>Tropical sea cucumber genome reveals ecological adaptation and Cuvierian tubules defense mechanism.</title>
        <authorList>
            <person name="Chen T."/>
        </authorList>
    </citation>
    <scope>NUCLEOTIDE SEQUENCE</scope>
    <source>
        <strain evidence="9">Nanhai2018</strain>
        <tissue evidence="9">Muscle</tissue>
    </source>
</reference>
<dbReference type="FunFam" id="4.10.410.10:FF:000020">
    <property type="entry name" value="Collagen, type VI, alpha 3"/>
    <property type="match status" value="3"/>
</dbReference>
<feature type="domain" description="BPTI/Kunitz inhibitor" evidence="7">
    <location>
        <begin position="1195"/>
        <end position="1237"/>
    </location>
</feature>
<feature type="domain" description="BPTI/Kunitz inhibitor" evidence="7">
    <location>
        <begin position="2457"/>
        <end position="2507"/>
    </location>
</feature>
<accession>A0A9Q1H834</accession>
<evidence type="ECO:0000259" key="7">
    <source>
        <dbReference type="PROSITE" id="PS50279"/>
    </source>
</evidence>
<dbReference type="PROSITE" id="PS00280">
    <property type="entry name" value="BPTI_KUNITZ_1"/>
    <property type="match status" value="14"/>
</dbReference>
<evidence type="ECO:0000313" key="9">
    <source>
        <dbReference type="EMBL" id="KAJ8036118.1"/>
    </source>
</evidence>
<feature type="domain" description="BPTI/Kunitz inhibitor" evidence="7">
    <location>
        <begin position="126"/>
        <end position="176"/>
    </location>
</feature>